<feature type="domain" description="Cytochrome c" evidence="6">
    <location>
        <begin position="344"/>
        <end position="602"/>
    </location>
</feature>
<evidence type="ECO:0000259" key="6">
    <source>
        <dbReference type="PROSITE" id="PS51007"/>
    </source>
</evidence>
<keyword evidence="8" id="KW-1185">Reference proteome</keyword>
<dbReference type="PANTHER" id="PTHR30600">
    <property type="entry name" value="CYTOCHROME C PEROXIDASE-RELATED"/>
    <property type="match status" value="1"/>
</dbReference>
<keyword evidence="2 4" id="KW-0479">Metal-binding</keyword>
<dbReference type="PROSITE" id="PS51257">
    <property type="entry name" value="PROKAR_LIPOPROTEIN"/>
    <property type="match status" value="1"/>
</dbReference>
<dbReference type="GO" id="GO:0004601">
    <property type="term" value="F:peroxidase activity"/>
    <property type="evidence" value="ECO:0007669"/>
    <property type="project" value="UniProtKB-KW"/>
</dbReference>
<sequence length="602" mass="64680">MNRTLQRGPLALACAALALAACAVWQPVPNNTPVPDSAGPMPVFSLDQGWDQKTQMSFWFTSQGSQIIPYRWFLVLERAESTEPFRSRAHIEQLGYLPADPGPGAWNPDGLPVGFTRATDAKGQDWMGLSCAACHTGQINFKGRGLRIDGAPALADFNRFFAELVAALQATQVDEAKFQRFATALGQTSPAQQQALREALAREAAESASRLALNRPTQSPGHARLDAFGNIFNEVLVTSLDLPANALPPNAPVSYPFLWDTPQHDKVQWNGSAPNGPIGLGEVTRNVGEVLGVFGNLRIEDCKPIGCRYPSSVDIRALGHLEGWLRSLWSPQWDEKLLGPLDRSLAKQGEAIYGQQCAQCHLPIERTNPYRRITAQMHDVGTDPTMATAVAMRQALTGRLQGVQITGAPLGTRYGAKAPGATMVVQGALGVMLSDIPSTLDALILQYEAQLADELRGAGQFQPPAGWTHQRPTAELLKQVLSSPPAPGVAHDAAPAVAPAPAPTPVATYKARPLNGIWATAPYLHNGSVPSLWALLQPVAQRPARFFVGSREFDPVRVGLVSDQGPSSFDTTQPGNGNTGHLAGTTLPEADKRALLEYLKTL</sequence>
<dbReference type="EMBL" id="JASVDS010000001">
    <property type="protein sequence ID" value="MDL5030599.1"/>
    <property type="molecule type" value="Genomic_DNA"/>
</dbReference>
<dbReference type="RefSeq" id="WP_285980732.1">
    <property type="nucleotide sequence ID" value="NZ_JASVDS010000001.1"/>
</dbReference>
<dbReference type="Gene3D" id="1.10.760.10">
    <property type="entry name" value="Cytochrome c-like domain"/>
    <property type="match status" value="1"/>
</dbReference>
<feature type="chain" id="PRO_5045644348" evidence="5">
    <location>
        <begin position="24"/>
        <end position="602"/>
    </location>
</feature>
<dbReference type="InterPro" id="IPR036909">
    <property type="entry name" value="Cyt_c-like_dom_sf"/>
</dbReference>
<keyword evidence="7" id="KW-0575">Peroxidase</keyword>
<comment type="caution">
    <text evidence="7">The sequence shown here is derived from an EMBL/GenBank/DDBJ whole genome shotgun (WGS) entry which is preliminary data.</text>
</comment>
<dbReference type="PROSITE" id="PS51007">
    <property type="entry name" value="CYTC"/>
    <property type="match status" value="1"/>
</dbReference>
<evidence type="ECO:0000256" key="4">
    <source>
        <dbReference type="PROSITE-ProRule" id="PRU00433"/>
    </source>
</evidence>
<keyword evidence="1 4" id="KW-0349">Heme</keyword>
<organism evidence="7 8">
    <name type="scientific">Roseateles subflavus</name>
    <dbReference type="NCBI Taxonomy" id="3053353"/>
    <lineage>
        <taxon>Bacteria</taxon>
        <taxon>Pseudomonadati</taxon>
        <taxon>Pseudomonadota</taxon>
        <taxon>Betaproteobacteria</taxon>
        <taxon>Burkholderiales</taxon>
        <taxon>Sphaerotilaceae</taxon>
        <taxon>Roseateles</taxon>
    </lineage>
</organism>
<keyword evidence="3 4" id="KW-0408">Iron</keyword>
<evidence type="ECO:0000256" key="3">
    <source>
        <dbReference type="ARBA" id="ARBA00023004"/>
    </source>
</evidence>
<evidence type="ECO:0000313" key="7">
    <source>
        <dbReference type="EMBL" id="MDL5030599.1"/>
    </source>
</evidence>
<dbReference type="Proteomes" id="UP001238603">
    <property type="component" value="Unassembled WGS sequence"/>
</dbReference>
<evidence type="ECO:0000313" key="8">
    <source>
        <dbReference type="Proteomes" id="UP001238603"/>
    </source>
</evidence>
<proteinExistence type="predicted"/>
<evidence type="ECO:0000256" key="5">
    <source>
        <dbReference type="SAM" id="SignalP"/>
    </source>
</evidence>
<dbReference type="InterPro" id="IPR009056">
    <property type="entry name" value="Cyt_c-like_dom"/>
</dbReference>
<protein>
    <submittedName>
        <fullName evidence="7">Di-heme-cytochrome C peroxidase</fullName>
    </submittedName>
</protein>
<dbReference type="InterPro" id="IPR047758">
    <property type="entry name" value="CytoC_perox"/>
</dbReference>
<dbReference type="NCBIfam" id="NF040606">
    <property type="entry name" value="CytoC_perox"/>
    <property type="match status" value="1"/>
</dbReference>
<name>A0ABT7LCL1_9BURK</name>
<dbReference type="PANTHER" id="PTHR30600:SF9">
    <property type="entry name" value="BLR7738 PROTEIN"/>
    <property type="match status" value="1"/>
</dbReference>
<reference evidence="7 8" key="1">
    <citation type="submission" date="2023-06" db="EMBL/GenBank/DDBJ databases">
        <title>Pelomonas sp. APW6 16S ribosomal RNA gene genome sequencing and assembly.</title>
        <authorList>
            <person name="Woo H."/>
        </authorList>
    </citation>
    <scope>NUCLEOTIDE SEQUENCE [LARGE SCALE GENOMIC DNA]</scope>
    <source>
        <strain evidence="7 8">APW6</strain>
    </source>
</reference>
<keyword evidence="5" id="KW-0732">Signal</keyword>
<dbReference type="Pfam" id="PF21419">
    <property type="entry name" value="RoxA-like_Cyt-c"/>
    <property type="match status" value="1"/>
</dbReference>
<keyword evidence="7" id="KW-0560">Oxidoreductase</keyword>
<evidence type="ECO:0000256" key="2">
    <source>
        <dbReference type="ARBA" id="ARBA00022723"/>
    </source>
</evidence>
<accession>A0ABT7LCL1</accession>
<evidence type="ECO:0000256" key="1">
    <source>
        <dbReference type="ARBA" id="ARBA00022617"/>
    </source>
</evidence>
<gene>
    <name evidence="7" type="ORF">QRD43_01660</name>
</gene>
<feature type="signal peptide" evidence="5">
    <location>
        <begin position="1"/>
        <end position="23"/>
    </location>
</feature>
<dbReference type="InterPro" id="IPR051395">
    <property type="entry name" value="Cytochrome_c_Peroxidase/MauG"/>
</dbReference>
<dbReference type="SUPFAM" id="SSF46626">
    <property type="entry name" value="Cytochrome c"/>
    <property type="match status" value="1"/>
</dbReference>